<accession>A0ABT1JNY2</accession>
<dbReference type="SUPFAM" id="SSF50800">
    <property type="entry name" value="PK beta-barrel domain-like"/>
    <property type="match status" value="1"/>
</dbReference>
<keyword evidence="3" id="KW-1185">Reference proteome</keyword>
<name>A0ABT1JNY2_ACTCY</name>
<proteinExistence type="predicted"/>
<dbReference type="InterPro" id="IPR011037">
    <property type="entry name" value="Pyrv_Knase-like_insert_dom_sf"/>
</dbReference>
<reference evidence="2 3" key="2">
    <citation type="submission" date="2022-06" db="EMBL/GenBank/DDBJ databases">
        <title>Genomic Encyclopedia of Type Strains, Phase I: the one thousand microbial genomes (KMG-I) project.</title>
        <authorList>
            <person name="Kyrpides N."/>
        </authorList>
    </citation>
    <scope>NUCLEOTIDE SEQUENCE [LARGE SCALE GENOMIC DNA]</scope>
    <source>
        <strain evidence="2 3">DSM 43889</strain>
    </source>
</reference>
<evidence type="ECO:0000313" key="2">
    <source>
        <dbReference type="EMBL" id="MCP2334230.1"/>
    </source>
</evidence>
<dbReference type="InterPro" id="IPR005302">
    <property type="entry name" value="MoCF_Sase_C"/>
</dbReference>
<dbReference type="Proteomes" id="UP000791080">
    <property type="component" value="Unassembled WGS sequence"/>
</dbReference>
<dbReference type="Pfam" id="PF03473">
    <property type="entry name" value="MOSC"/>
    <property type="match status" value="1"/>
</dbReference>
<sequence>MGEVVSVNVAVVRHGAWTGRMGSSGIDKRAVPGPVSLTGAGVAGDTIVDTASHGGWYRAAYAFELAELRYWSQELGRELVPGNAGENLTLDGMDSSDAVIGERWRIGSAVLRVTGPRTPCRVFAGFWEAERFVRRFTERGRTGAYLAVDEEGLVSAGDRVEVLSRPAHGVTVAEVFAVKQRRRPDLVDHVCQALDDLPQEWADKVRAARAAATTSMA</sequence>
<dbReference type="Gene3D" id="2.40.33.20">
    <property type="entry name" value="PK beta-barrel domain-like"/>
    <property type="match status" value="1"/>
</dbReference>
<feature type="domain" description="MOSC" evidence="1">
    <location>
        <begin position="29"/>
        <end position="163"/>
    </location>
</feature>
<reference evidence="2 3" key="1">
    <citation type="submission" date="2013-07" db="EMBL/GenBank/DDBJ databases">
        <authorList>
            <consortium name="DOE Joint Genome Institute"/>
            <person name="Reeve W."/>
            <person name="Huntemann M."/>
            <person name="Han J."/>
            <person name="Chen A."/>
            <person name="Kyrpides N."/>
            <person name="Mavromatis K."/>
            <person name="Markowitz V."/>
            <person name="Palaniappan K."/>
            <person name="Ivanova N."/>
            <person name="Schaumberg A."/>
            <person name="Pati A."/>
            <person name="Liolios K."/>
            <person name="Nordberg H.P."/>
            <person name="Cantor M.N."/>
            <person name="Hua S.X."/>
            <person name="Woyke T."/>
        </authorList>
    </citation>
    <scope>NUCLEOTIDE SEQUENCE [LARGE SCALE GENOMIC DNA]</scope>
    <source>
        <strain evidence="2 3">DSM 43889</strain>
    </source>
</reference>
<protein>
    <submittedName>
        <fullName evidence="2">MOSC domain-containing protein YiiM</fullName>
    </submittedName>
</protein>
<dbReference type="PANTHER" id="PTHR30212:SF2">
    <property type="entry name" value="PROTEIN YIIM"/>
    <property type="match status" value="1"/>
</dbReference>
<dbReference type="EMBL" id="AUBJ02000001">
    <property type="protein sequence ID" value="MCP2334230.1"/>
    <property type="molecule type" value="Genomic_DNA"/>
</dbReference>
<dbReference type="InterPro" id="IPR052353">
    <property type="entry name" value="Benzoxazolinone_Detox_Enz"/>
</dbReference>
<organism evidence="2 3">
    <name type="scientific">Actinoalloteichus caeruleus DSM 43889</name>
    <dbReference type="NCBI Taxonomy" id="1120930"/>
    <lineage>
        <taxon>Bacteria</taxon>
        <taxon>Bacillati</taxon>
        <taxon>Actinomycetota</taxon>
        <taxon>Actinomycetes</taxon>
        <taxon>Pseudonocardiales</taxon>
        <taxon>Pseudonocardiaceae</taxon>
        <taxon>Actinoalloteichus</taxon>
        <taxon>Actinoalloteichus cyanogriseus</taxon>
    </lineage>
</organism>
<evidence type="ECO:0000313" key="3">
    <source>
        <dbReference type="Proteomes" id="UP000791080"/>
    </source>
</evidence>
<comment type="caution">
    <text evidence="2">The sequence shown here is derived from an EMBL/GenBank/DDBJ whole genome shotgun (WGS) entry which is preliminary data.</text>
</comment>
<evidence type="ECO:0000259" key="1">
    <source>
        <dbReference type="PROSITE" id="PS51340"/>
    </source>
</evidence>
<dbReference type="PROSITE" id="PS51340">
    <property type="entry name" value="MOSC"/>
    <property type="match status" value="1"/>
</dbReference>
<dbReference type="PANTHER" id="PTHR30212">
    <property type="entry name" value="PROTEIN YIIM"/>
    <property type="match status" value="1"/>
</dbReference>
<gene>
    <name evidence="2" type="ORF">G443_004500</name>
</gene>
<dbReference type="RefSeq" id="WP_035274310.1">
    <property type="nucleotide sequence ID" value="NZ_AUBJ02000001.1"/>
</dbReference>